<name>A0A933RZ83_RHOPL</name>
<accession>A0A933RZ83</accession>
<feature type="domain" description="DUF2314" evidence="2">
    <location>
        <begin position="42"/>
        <end position="158"/>
    </location>
</feature>
<feature type="signal peptide" evidence="1">
    <location>
        <begin position="1"/>
        <end position="23"/>
    </location>
</feature>
<evidence type="ECO:0000259" key="2">
    <source>
        <dbReference type="Pfam" id="PF10077"/>
    </source>
</evidence>
<evidence type="ECO:0000313" key="4">
    <source>
        <dbReference type="Proteomes" id="UP000782519"/>
    </source>
</evidence>
<comment type="caution">
    <text evidence="3">The sequence shown here is derived from an EMBL/GenBank/DDBJ whole genome shotgun (WGS) entry which is preliminary data.</text>
</comment>
<evidence type="ECO:0000256" key="1">
    <source>
        <dbReference type="SAM" id="SignalP"/>
    </source>
</evidence>
<dbReference type="EMBL" id="JACRJB010000019">
    <property type="protein sequence ID" value="MBI5129168.1"/>
    <property type="molecule type" value="Genomic_DNA"/>
</dbReference>
<keyword evidence="1" id="KW-0732">Signal</keyword>
<protein>
    <submittedName>
        <fullName evidence="3">DUF2314 domain-containing protein</fullName>
    </submittedName>
</protein>
<evidence type="ECO:0000313" key="3">
    <source>
        <dbReference type="EMBL" id="MBI5129168.1"/>
    </source>
</evidence>
<reference evidence="3" key="1">
    <citation type="submission" date="2020-07" db="EMBL/GenBank/DDBJ databases">
        <title>Huge and variable diversity of episymbiotic CPR bacteria and DPANN archaea in groundwater ecosystems.</title>
        <authorList>
            <person name="He C.Y."/>
            <person name="Keren R."/>
            <person name="Whittaker M."/>
            <person name="Farag I.F."/>
            <person name="Doudna J."/>
            <person name="Cate J.H.D."/>
            <person name="Banfield J.F."/>
        </authorList>
    </citation>
    <scope>NUCLEOTIDE SEQUENCE</scope>
    <source>
        <strain evidence="3">NC_groundwater_1818_Pr3_B-0.1um_66_35</strain>
    </source>
</reference>
<sequence length="176" mass="19500">MTRRTFALAAVGLLLSALPPAGAGNLLDRVERDELRYVPDDDPAMQAAIAKARATLPDFLAKAARPRINQRTFALKVEVRLADGRSEFLWVTRFANQGDDFIGVVDNEPRLVPTLKRGGYLVFKRDEIADWLYLEGDRMVGNFTLCAMTAAVPEDRRIAREQFGLACDDAPPAAPR</sequence>
<dbReference type="Pfam" id="PF10077">
    <property type="entry name" value="DUF2314"/>
    <property type="match status" value="1"/>
</dbReference>
<proteinExistence type="predicted"/>
<gene>
    <name evidence="3" type="ORF">HZA66_06980</name>
</gene>
<dbReference type="Proteomes" id="UP000782519">
    <property type="component" value="Unassembled WGS sequence"/>
</dbReference>
<dbReference type="AlphaFoldDB" id="A0A933RZ83"/>
<organism evidence="3 4">
    <name type="scientific">Rhodopseudomonas palustris</name>
    <dbReference type="NCBI Taxonomy" id="1076"/>
    <lineage>
        <taxon>Bacteria</taxon>
        <taxon>Pseudomonadati</taxon>
        <taxon>Pseudomonadota</taxon>
        <taxon>Alphaproteobacteria</taxon>
        <taxon>Hyphomicrobiales</taxon>
        <taxon>Nitrobacteraceae</taxon>
        <taxon>Rhodopseudomonas</taxon>
    </lineage>
</organism>
<dbReference type="InterPro" id="IPR018756">
    <property type="entry name" value="DUF2314"/>
</dbReference>
<feature type="chain" id="PRO_5037689760" evidence="1">
    <location>
        <begin position="24"/>
        <end position="176"/>
    </location>
</feature>